<feature type="transmembrane region" description="Helical" evidence="1">
    <location>
        <begin position="12"/>
        <end position="31"/>
    </location>
</feature>
<accession>A0ABU0L977</accession>
<evidence type="ECO:0000256" key="1">
    <source>
        <dbReference type="SAM" id="Phobius"/>
    </source>
</evidence>
<feature type="transmembrane region" description="Helical" evidence="1">
    <location>
        <begin position="123"/>
        <end position="143"/>
    </location>
</feature>
<dbReference type="RefSeq" id="WP_237346704.1">
    <property type="nucleotide sequence ID" value="NZ_JABWGX010000022.1"/>
</dbReference>
<sequence length="173" mass="19788">MYRRNIEIEWGRVAKIIVALVISCAVGYFFQPMVSKNKDAVNTVVTIFSILAGFLIALITLISEPTLRQAKDWRELQMMKNTIERKLLRQKILFFMYLLTLGVALSTFLIPDNFECARMWVESVFLALATFVFIASFGLPGSLMKIQMERYSAAMDETKPSILKDIDKTIESD</sequence>
<name>A0ABU0L977_XANAG</name>
<reference evidence="2 3" key="1">
    <citation type="submission" date="2023-07" db="EMBL/GenBank/DDBJ databases">
        <title>Genomic Encyclopedia of Type Strains, Phase IV (KMG-IV): sequencing the most valuable type-strain genomes for metagenomic binning, comparative biology and taxonomic classification.</title>
        <authorList>
            <person name="Goeker M."/>
        </authorList>
    </citation>
    <scope>NUCLEOTIDE SEQUENCE [LARGE SCALE GENOMIC DNA]</scope>
    <source>
        <strain evidence="2 3">DSM 3770</strain>
    </source>
</reference>
<feature type="transmembrane region" description="Helical" evidence="1">
    <location>
        <begin position="92"/>
        <end position="111"/>
    </location>
</feature>
<evidence type="ECO:0000313" key="3">
    <source>
        <dbReference type="Proteomes" id="UP001241747"/>
    </source>
</evidence>
<keyword evidence="3" id="KW-1185">Reference proteome</keyword>
<dbReference type="Proteomes" id="UP001241747">
    <property type="component" value="Unassembled WGS sequence"/>
</dbReference>
<protein>
    <submittedName>
        <fullName evidence="2">Small-conductance mechanosensitive channel</fullName>
    </submittedName>
</protein>
<organism evidence="2 3">
    <name type="scientific">Xanthobacter agilis</name>
    <dbReference type="NCBI Taxonomy" id="47492"/>
    <lineage>
        <taxon>Bacteria</taxon>
        <taxon>Pseudomonadati</taxon>
        <taxon>Pseudomonadota</taxon>
        <taxon>Alphaproteobacteria</taxon>
        <taxon>Hyphomicrobiales</taxon>
        <taxon>Xanthobacteraceae</taxon>
        <taxon>Xanthobacter</taxon>
    </lineage>
</organism>
<dbReference type="EMBL" id="JAUSVY010000001">
    <property type="protein sequence ID" value="MDQ0503690.1"/>
    <property type="molecule type" value="Genomic_DNA"/>
</dbReference>
<comment type="caution">
    <text evidence="2">The sequence shown here is derived from an EMBL/GenBank/DDBJ whole genome shotgun (WGS) entry which is preliminary data.</text>
</comment>
<keyword evidence="1" id="KW-1133">Transmembrane helix</keyword>
<proteinExistence type="predicted"/>
<keyword evidence="1" id="KW-0472">Membrane</keyword>
<keyword evidence="1" id="KW-0812">Transmembrane</keyword>
<feature type="transmembrane region" description="Helical" evidence="1">
    <location>
        <begin position="43"/>
        <end position="62"/>
    </location>
</feature>
<evidence type="ECO:0000313" key="2">
    <source>
        <dbReference type="EMBL" id="MDQ0503690.1"/>
    </source>
</evidence>
<gene>
    <name evidence="2" type="ORF">QOZ94_000460</name>
</gene>